<dbReference type="AlphaFoldDB" id="A0A0L7LBG7"/>
<name>A0A0L7LBG7_OPEBR</name>
<dbReference type="Proteomes" id="UP000037510">
    <property type="component" value="Unassembled WGS sequence"/>
</dbReference>
<accession>A0A0L7LBG7</accession>
<evidence type="ECO:0000313" key="1">
    <source>
        <dbReference type="EMBL" id="KOB72828.1"/>
    </source>
</evidence>
<dbReference type="PANTHER" id="PTHR15976">
    <property type="entry name" value="CONSTITUTIVE COACTIVATOR OF PEROXISOME PROLIFERATOR-ACTIVATED RECEPTOR GAMMA"/>
    <property type="match status" value="1"/>
</dbReference>
<reference evidence="1 2" key="1">
    <citation type="journal article" date="2015" name="Genome Biol. Evol.">
        <title>The genome of winter moth (Operophtera brumata) provides a genomic perspective on sexual dimorphism and phenology.</title>
        <authorList>
            <person name="Derks M.F."/>
            <person name="Smit S."/>
            <person name="Salis L."/>
            <person name="Schijlen E."/>
            <person name="Bossers A."/>
            <person name="Mateman C."/>
            <person name="Pijl A.S."/>
            <person name="de Ridder D."/>
            <person name="Groenen M.A."/>
            <person name="Visser M.E."/>
            <person name="Megens H.J."/>
        </authorList>
    </citation>
    <scope>NUCLEOTIDE SEQUENCE [LARGE SCALE GENOMIC DNA]</scope>
    <source>
        <strain evidence="1">WM2013NL</strain>
        <tissue evidence="1">Head and thorax</tissue>
    </source>
</reference>
<proteinExistence type="predicted"/>
<gene>
    <name evidence="1" type="ORF">OBRU01_06981</name>
</gene>
<dbReference type="GO" id="GO:0005634">
    <property type="term" value="C:nucleus"/>
    <property type="evidence" value="ECO:0007669"/>
    <property type="project" value="TreeGrafter"/>
</dbReference>
<dbReference type="PANTHER" id="PTHR15976:SF16">
    <property type="entry name" value="ASTEROID DOMAIN-CONTAINING PROTEIN"/>
    <property type="match status" value="1"/>
</dbReference>
<comment type="caution">
    <text evidence="1">The sequence shown here is derived from an EMBL/GenBank/DDBJ whole genome shotgun (WGS) entry which is preliminary data.</text>
</comment>
<dbReference type="InterPro" id="IPR026784">
    <property type="entry name" value="Coact_PPARg"/>
</dbReference>
<evidence type="ECO:0000313" key="2">
    <source>
        <dbReference type="Proteomes" id="UP000037510"/>
    </source>
</evidence>
<dbReference type="EMBL" id="JTDY01001807">
    <property type="protein sequence ID" value="KOB72828.1"/>
    <property type="molecule type" value="Genomic_DNA"/>
</dbReference>
<protein>
    <submittedName>
        <fullName evidence="1">Constitutive coactivator of PPAR-gamma-like protein 2</fullName>
    </submittedName>
</protein>
<keyword evidence="2" id="KW-1185">Reference proteome</keyword>
<organism evidence="1 2">
    <name type="scientific">Operophtera brumata</name>
    <name type="common">Winter moth</name>
    <name type="synonym">Phalaena brumata</name>
    <dbReference type="NCBI Taxonomy" id="104452"/>
    <lineage>
        <taxon>Eukaryota</taxon>
        <taxon>Metazoa</taxon>
        <taxon>Ecdysozoa</taxon>
        <taxon>Arthropoda</taxon>
        <taxon>Hexapoda</taxon>
        <taxon>Insecta</taxon>
        <taxon>Pterygota</taxon>
        <taxon>Neoptera</taxon>
        <taxon>Endopterygota</taxon>
        <taxon>Lepidoptera</taxon>
        <taxon>Glossata</taxon>
        <taxon>Ditrysia</taxon>
        <taxon>Geometroidea</taxon>
        <taxon>Geometridae</taxon>
        <taxon>Larentiinae</taxon>
        <taxon>Operophtera</taxon>
    </lineage>
</organism>
<dbReference type="STRING" id="104452.A0A0L7LBG7"/>
<sequence length="115" mass="12356">MAGAEAASLANDACGAPVPWLVAAPWLYFDGKLLQRNLQRAAHCKHLAMLCDNHLDTVVKRNLQRAAHCKHLAMICDNHLDTVVKVNCCSATCNAPRTASTSPCSATTTLILSSR</sequence>